<feature type="domain" description="C2H2-type" evidence="12">
    <location>
        <begin position="298"/>
        <end position="325"/>
    </location>
</feature>
<keyword evidence="14" id="KW-1185">Reference proteome</keyword>
<dbReference type="Gene3D" id="3.30.160.60">
    <property type="entry name" value="Classic Zinc Finger"/>
    <property type="match status" value="3"/>
</dbReference>
<evidence type="ECO:0000256" key="2">
    <source>
        <dbReference type="ARBA" id="ARBA00022723"/>
    </source>
</evidence>
<sequence length="410" mass="43672">MAEACVVLDPRGDFVGWMAAQGGQANFAQAMAQELGINDYDALLACSEDAQVRAELLTLARQRLPFAFYAVLRRLVRAISPTAQVTLCASDGGVTSGLISNPGSPTRPWLGGLVEVLVLTMSRLSQELSLSAERLCSLDASMTAGTGPGNSNADDSGKREGPTEAWIEEQTAQNEVAVAFQAQQADGDQSYCHVKMETSDVLTHRQATTAVATPEPTATTWETSEVQGVTVVAQVAEATQLVVQPATMAQATFGGRLRQNYRSDGTARPFGCEVCGQSFRHNCQLRIHRRIHAGERPYVCSVCGKAFSQAGHLLYHSRTHTGERPFVCETCGRGFSQSSNLNRHRRTHRASATSTSNSPGQPSVASVNLTTVTPTMAPTQTITITIPSPSPAPTSPNPTSVIPTASDPTL</sequence>
<dbReference type="PANTHER" id="PTHR23235:SF142">
    <property type="entry name" value="ZINC FINGER PROTEIN 384"/>
    <property type="match status" value="1"/>
</dbReference>
<keyword evidence="3" id="KW-0677">Repeat</keyword>
<evidence type="ECO:0000313" key="13">
    <source>
        <dbReference type="Ensembl" id="ENSEBUP00000014521.1"/>
    </source>
</evidence>
<evidence type="ECO:0000256" key="6">
    <source>
        <dbReference type="ARBA" id="ARBA00023015"/>
    </source>
</evidence>
<evidence type="ECO:0000256" key="11">
    <source>
        <dbReference type="SAM" id="MobiDB-lite"/>
    </source>
</evidence>
<dbReference type="PANTHER" id="PTHR23235">
    <property type="entry name" value="KRUEPPEL-LIKE TRANSCRIPTION FACTOR"/>
    <property type="match status" value="1"/>
</dbReference>
<dbReference type="SUPFAM" id="SSF57667">
    <property type="entry name" value="beta-beta-alpha zinc fingers"/>
    <property type="match status" value="2"/>
</dbReference>
<keyword evidence="7" id="KW-0238">DNA-binding</keyword>
<proteinExistence type="predicted"/>
<protein>
    <recommendedName>
        <fullName evidence="12">C2H2-type domain-containing protein</fullName>
    </recommendedName>
</protein>
<dbReference type="FunFam" id="3.30.160.60:FF:002716">
    <property type="entry name" value="Zinc finger protein 212"/>
    <property type="match status" value="1"/>
</dbReference>
<reference evidence="13" key="2">
    <citation type="submission" date="2025-09" db="UniProtKB">
        <authorList>
            <consortium name="Ensembl"/>
        </authorList>
    </citation>
    <scope>IDENTIFICATION</scope>
</reference>
<accession>A0A8C4QF15</accession>
<feature type="compositionally biased region" description="Polar residues" evidence="11">
    <location>
        <begin position="401"/>
        <end position="410"/>
    </location>
</feature>
<feature type="region of interest" description="Disordered" evidence="11">
    <location>
        <begin position="338"/>
        <end position="366"/>
    </location>
</feature>
<feature type="domain" description="C2H2-type" evidence="12">
    <location>
        <begin position="270"/>
        <end position="297"/>
    </location>
</feature>
<evidence type="ECO:0000256" key="9">
    <source>
        <dbReference type="ARBA" id="ARBA00023242"/>
    </source>
</evidence>
<feature type="domain" description="C2H2-type" evidence="12">
    <location>
        <begin position="326"/>
        <end position="353"/>
    </location>
</feature>
<evidence type="ECO:0000259" key="12">
    <source>
        <dbReference type="PROSITE" id="PS50157"/>
    </source>
</evidence>
<dbReference type="FunFam" id="3.30.160.60:FF:000065">
    <property type="entry name" value="B-cell CLL/lymphoma 6, member B"/>
    <property type="match status" value="1"/>
</dbReference>
<evidence type="ECO:0000313" key="14">
    <source>
        <dbReference type="Proteomes" id="UP000694388"/>
    </source>
</evidence>
<keyword evidence="9" id="KW-0539">Nucleus</keyword>
<reference evidence="13" key="1">
    <citation type="submission" date="2025-08" db="UniProtKB">
        <authorList>
            <consortium name="Ensembl"/>
        </authorList>
    </citation>
    <scope>IDENTIFICATION</scope>
</reference>
<dbReference type="PROSITE" id="PS00028">
    <property type="entry name" value="ZINC_FINGER_C2H2_1"/>
    <property type="match status" value="3"/>
</dbReference>
<dbReference type="GO" id="GO:0000981">
    <property type="term" value="F:DNA-binding transcription factor activity, RNA polymerase II-specific"/>
    <property type="evidence" value="ECO:0007669"/>
    <property type="project" value="TreeGrafter"/>
</dbReference>
<keyword evidence="5" id="KW-0862">Zinc</keyword>
<dbReference type="GO" id="GO:0005634">
    <property type="term" value="C:nucleus"/>
    <property type="evidence" value="ECO:0007669"/>
    <property type="project" value="UniProtKB-SubCell"/>
</dbReference>
<dbReference type="GeneTree" id="ENSGT01150000286953"/>
<organism evidence="13 14">
    <name type="scientific">Eptatretus burgeri</name>
    <name type="common">Inshore hagfish</name>
    <dbReference type="NCBI Taxonomy" id="7764"/>
    <lineage>
        <taxon>Eukaryota</taxon>
        <taxon>Metazoa</taxon>
        <taxon>Chordata</taxon>
        <taxon>Craniata</taxon>
        <taxon>Vertebrata</taxon>
        <taxon>Cyclostomata</taxon>
        <taxon>Myxini</taxon>
        <taxon>Myxiniformes</taxon>
        <taxon>Myxinidae</taxon>
        <taxon>Eptatretinae</taxon>
        <taxon>Eptatretus</taxon>
    </lineage>
</organism>
<feature type="region of interest" description="Disordered" evidence="11">
    <location>
        <begin position="141"/>
        <end position="163"/>
    </location>
</feature>
<dbReference type="PROSITE" id="PS50157">
    <property type="entry name" value="ZINC_FINGER_C2H2_2"/>
    <property type="match status" value="3"/>
</dbReference>
<dbReference type="InterPro" id="IPR036236">
    <property type="entry name" value="Znf_C2H2_sf"/>
</dbReference>
<dbReference type="GO" id="GO:0008270">
    <property type="term" value="F:zinc ion binding"/>
    <property type="evidence" value="ECO:0007669"/>
    <property type="project" value="UniProtKB-KW"/>
</dbReference>
<dbReference type="Ensembl" id="ENSEBUT00000015097.1">
    <property type="protein sequence ID" value="ENSEBUP00000014521.1"/>
    <property type="gene ID" value="ENSEBUG00000009153.1"/>
</dbReference>
<dbReference type="FunFam" id="3.30.160.60:FF:000029">
    <property type="entry name" value="GLI family zinc finger 4"/>
    <property type="match status" value="1"/>
</dbReference>
<evidence type="ECO:0000256" key="1">
    <source>
        <dbReference type="ARBA" id="ARBA00004123"/>
    </source>
</evidence>
<dbReference type="AlphaFoldDB" id="A0A8C4QF15"/>
<keyword evidence="6" id="KW-0805">Transcription regulation</keyword>
<dbReference type="Pfam" id="PF00096">
    <property type="entry name" value="zf-C2H2"/>
    <property type="match status" value="3"/>
</dbReference>
<keyword evidence="4 10" id="KW-0863">Zinc-finger</keyword>
<evidence type="ECO:0000256" key="5">
    <source>
        <dbReference type="ARBA" id="ARBA00022833"/>
    </source>
</evidence>
<evidence type="ECO:0000256" key="10">
    <source>
        <dbReference type="PROSITE-ProRule" id="PRU00042"/>
    </source>
</evidence>
<evidence type="ECO:0000256" key="8">
    <source>
        <dbReference type="ARBA" id="ARBA00023163"/>
    </source>
</evidence>
<evidence type="ECO:0000256" key="3">
    <source>
        <dbReference type="ARBA" id="ARBA00022737"/>
    </source>
</evidence>
<comment type="subcellular location">
    <subcellularLocation>
        <location evidence="1">Nucleus</location>
    </subcellularLocation>
</comment>
<keyword evidence="2" id="KW-0479">Metal-binding</keyword>
<name>A0A8C4QF15_EPTBU</name>
<evidence type="ECO:0000256" key="4">
    <source>
        <dbReference type="ARBA" id="ARBA00022771"/>
    </source>
</evidence>
<feature type="region of interest" description="Disordered" evidence="11">
    <location>
        <begin position="382"/>
        <end position="410"/>
    </location>
</feature>
<dbReference type="GO" id="GO:0000978">
    <property type="term" value="F:RNA polymerase II cis-regulatory region sequence-specific DNA binding"/>
    <property type="evidence" value="ECO:0007669"/>
    <property type="project" value="TreeGrafter"/>
</dbReference>
<keyword evidence="8" id="KW-0804">Transcription</keyword>
<dbReference type="Proteomes" id="UP000694388">
    <property type="component" value="Unplaced"/>
</dbReference>
<dbReference type="InterPro" id="IPR013087">
    <property type="entry name" value="Znf_C2H2_type"/>
</dbReference>
<evidence type="ECO:0000256" key="7">
    <source>
        <dbReference type="ARBA" id="ARBA00023125"/>
    </source>
</evidence>
<dbReference type="SMART" id="SM00355">
    <property type="entry name" value="ZnF_C2H2"/>
    <property type="match status" value="3"/>
</dbReference>
<feature type="compositionally biased region" description="Polar residues" evidence="11">
    <location>
        <begin position="350"/>
        <end position="366"/>
    </location>
</feature>